<dbReference type="Proteomes" id="UP000053776">
    <property type="component" value="Unassembled WGS sequence"/>
</dbReference>
<reference evidence="1 2" key="1">
    <citation type="submission" date="2011-08" db="EMBL/GenBank/DDBJ databases">
        <title>The Genome Sequence of Plasmodium vivax Mauritania I.</title>
        <authorList>
            <consortium name="The Broad Institute Genome Sequencing Platform"/>
            <consortium name="The Broad Institute Genome Sequencing Center for Infectious Disease"/>
            <person name="Neafsey D."/>
            <person name="Carlton J."/>
            <person name="Barnwell J."/>
            <person name="Collins W."/>
            <person name="Escalante A."/>
            <person name="Mullikin J."/>
            <person name="Saul A."/>
            <person name="Guigo R."/>
            <person name="Camara F."/>
            <person name="Young S.K."/>
            <person name="Zeng Q."/>
            <person name="Gargeya S."/>
            <person name="Fitzgerald M."/>
            <person name="Haas B."/>
            <person name="Abouelleil A."/>
            <person name="Alvarado L."/>
            <person name="Arachchi H.M."/>
            <person name="Berlin A."/>
            <person name="Brown A."/>
            <person name="Chapman S.B."/>
            <person name="Chen Z."/>
            <person name="Dunbar C."/>
            <person name="Freedman E."/>
            <person name="Gearin G."/>
            <person name="Gellesch M."/>
            <person name="Goldberg J."/>
            <person name="Griggs A."/>
            <person name="Gujja S."/>
            <person name="Heiman D."/>
            <person name="Howarth C."/>
            <person name="Larson L."/>
            <person name="Lui A."/>
            <person name="MacDonald P.J.P."/>
            <person name="Montmayeur A."/>
            <person name="Murphy C."/>
            <person name="Neiman D."/>
            <person name="Pearson M."/>
            <person name="Priest M."/>
            <person name="Roberts A."/>
            <person name="Saif S."/>
            <person name="Shea T."/>
            <person name="Shenoy N."/>
            <person name="Sisk P."/>
            <person name="Stolte C."/>
            <person name="Sykes S."/>
            <person name="Wortman J."/>
            <person name="Nusbaum C."/>
            <person name="Birren B."/>
        </authorList>
    </citation>
    <scope>NUCLEOTIDE SEQUENCE [LARGE SCALE GENOMIC DNA]</scope>
    <source>
        <strain evidence="1 2">Mauritania I</strain>
    </source>
</reference>
<proteinExistence type="predicted"/>
<name>A0A0J9TJ10_PLAVI</name>
<accession>A0A0J9TJ10</accession>
<organism evidence="1 2">
    <name type="scientific">Plasmodium vivax Mauritania I</name>
    <dbReference type="NCBI Taxonomy" id="1035515"/>
    <lineage>
        <taxon>Eukaryota</taxon>
        <taxon>Sar</taxon>
        <taxon>Alveolata</taxon>
        <taxon>Apicomplexa</taxon>
        <taxon>Aconoidasida</taxon>
        <taxon>Haemosporida</taxon>
        <taxon>Plasmodiidae</taxon>
        <taxon>Plasmodium</taxon>
        <taxon>Plasmodium (Plasmodium)</taxon>
    </lineage>
</organism>
<evidence type="ECO:0000313" key="2">
    <source>
        <dbReference type="Proteomes" id="UP000053776"/>
    </source>
</evidence>
<evidence type="ECO:0000313" key="1">
    <source>
        <dbReference type="EMBL" id="KMZ95071.1"/>
    </source>
</evidence>
<sequence length="64" mass="7661">MNISIASIIYSITIFNKIKHNTSKKNRWFKTNCKYHMDYCQSFIEHSIYIKCGNKKINESKKLN</sequence>
<gene>
    <name evidence="1" type="ORF">PVMG_05598</name>
</gene>
<dbReference type="EMBL" id="KQ235003">
    <property type="protein sequence ID" value="KMZ95071.1"/>
    <property type="molecule type" value="Genomic_DNA"/>
</dbReference>
<dbReference type="AlphaFoldDB" id="A0A0J9TJ10"/>
<protein>
    <submittedName>
        <fullName evidence="1">Uncharacterized protein</fullName>
    </submittedName>
</protein>